<evidence type="ECO:0000259" key="2">
    <source>
        <dbReference type="PROSITE" id="PS51737"/>
    </source>
</evidence>
<feature type="domain" description="Recombinase" evidence="2">
    <location>
        <begin position="151"/>
        <end position="259"/>
    </location>
</feature>
<evidence type="ECO:0000313" key="3">
    <source>
        <dbReference type="EMBL" id="MBF4769109.1"/>
    </source>
</evidence>
<dbReference type="PANTHER" id="PTHR30461">
    <property type="entry name" value="DNA-INVERTASE FROM LAMBDOID PROPHAGE"/>
    <property type="match status" value="1"/>
</dbReference>
<proteinExistence type="predicted"/>
<dbReference type="CDD" id="cd00338">
    <property type="entry name" value="Ser_Recombinase"/>
    <property type="match status" value="1"/>
</dbReference>
<accession>A0A930YNF4</accession>
<reference evidence="3" key="1">
    <citation type="submission" date="2020-11" db="EMBL/GenBank/DDBJ databases">
        <title>Nocardioides cynanchi sp. nov., isolated from soil of rhizosphere of Cynanchum wilfordii.</title>
        <authorList>
            <person name="Lee J.-S."/>
            <person name="Suh M.K."/>
            <person name="Kim J.-S."/>
        </authorList>
    </citation>
    <scope>NUCLEOTIDE SEQUENCE</scope>
    <source>
        <strain evidence="3">KCTC 19276</strain>
    </source>
</reference>
<dbReference type="GO" id="GO:0003677">
    <property type="term" value="F:DNA binding"/>
    <property type="evidence" value="ECO:0007669"/>
    <property type="project" value="InterPro"/>
</dbReference>
<dbReference type="AlphaFoldDB" id="A0A930YNF4"/>
<dbReference type="Pfam" id="PF00239">
    <property type="entry name" value="Resolvase"/>
    <property type="match status" value="1"/>
</dbReference>
<organism evidence="3 4">
    <name type="scientific">Nocardioides agariphilus</name>
    <dbReference type="NCBI Taxonomy" id="433664"/>
    <lineage>
        <taxon>Bacteria</taxon>
        <taxon>Bacillati</taxon>
        <taxon>Actinomycetota</taxon>
        <taxon>Actinomycetes</taxon>
        <taxon>Propionibacteriales</taxon>
        <taxon>Nocardioidaceae</taxon>
        <taxon>Nocardioides</taxon>
    </lineage>
</organism>
<keyword evidence="1" id="KW-0175">Coiled coil</keyword>
<dbReference type="PANTHER" id="PTHR30461:SF23">
    <property type="entry name" value="DNA RECOMBINASE-RELATED"/>
    <property type="match status" value="1"/>
</dbReference>
<feature type="coiled-coil region" evidence="1">
    <location>
        <begin position="350"/>
        <end position="398"/>
    </location>
</feature>
<dbReference type="SUPFAM" id="SSF53041">
    <property type="entry name" value="Resolvase-like"/>
    <property type="match status" value="1"/>
</dbReference>
<dbReference type="InterPro" id="IPR006119">
    <property type="entry name" value="Resolv_N"/>
</dbReference>
<keyword evidence="4" id="KW-1185">Reference proteome</keyword>
<dbReference type="InterPro" id="IPR038109">
    <property type="entry name" value="DNA_bind_recomb_sf"/>
</dbReference>
<dbReference type="PROSITE" id="PS51737">
    <property type="entry name" value="RECOMBINASE_DNA_BIND"/>
    <property type="match status" value="1"/>
</dbReference>
<dbReference type="Pfam" id="PF07508">
    <property type="entry name" value="Recombinase"/>
    <property type="match status" value="1"/>
</dbReference>
<dbReference type="RefSeq" id="WP_194697260.1">
    <property type="nucleotide sequence ID" value="NZ_JADKPO010000021.1"/>
</dbReference>
<comment type="caution">
    <text evidence="3">The sequence shown here is derived from an EMBL/GenBank/DDBJ whole genome shotgun (WGS) entry which is preliminary data.</text>
</comment>
<dbReference type="InterPro" id="IPR011109">
    <property type="entry name" value="DNA_bind_recombinase_dom"/>
</dbReference>
<dbReference type="Gene3D" id="3.40.50.1390">
    <property type="entry name" value="Resolvase, N-terminal catalytic domain"/>
    <property type="match status" value="1"/>
</dbReference>
<dbReference type="GO" id="GO:0000150">
    <property type="term" value="F:DNA strand exchange activity"/>
    <property type="evidence" value="ECO:0007669"/>
    <property type="project" value="InterPro"/>
</dbReference>
<sequence length="470" mass="52308">MEVCIYVRLSYDLRGNELGVERQERECREYAQARGWTVSEVFIDNDLSATTGVERPEFERLLASKPTAILCWHLDRLLRVSGDLERVIALNVNVYAKEAGWFDLSTPAGRAVARTVTAWSTYEGEQKAIRQKAAHRQRVDAGGLTATGRPWWPTRPLGFNLDGTHHEIEAPALRQVYADLLNGGTLAAGVRYLEQCGIVTARSGRPWKASSLRPVLLNARNAGIYLYNGEEVGPAAWEPIVEEEVFRAVVRILSNPARRLNGENSGGFGHRTNLLTGLAKCSKCDHTVRAAWRRNAKGERTYKFYQCGGCHGATVPSEWADSVVTRKVIERVEEWRDMLPQGSTAGTVDVDALKARVKALESSKEELVEDRSLGILSREQLRAGLAKADTEIAKITDELTAHVSEGDGPWFWDTETLWAWSDDGEGNVDVEKFTPVVKRVCKSIAMTGPGKGKKDLLYGTHLVIDFFEPR</sequence>
<gene>
    <name evidence="3" type="ORF">ISU10_15180</name>
</gene>
<dbReference type="SMART" id="SM00857">
    <property type="entry name" value="Resolvase"/>
    <property type="match status" value="1"/>
</dbReference>
<dbReference type="EMBL" id="JADKPO010000021">
    <property type="protein sequence ID" value="MBF4769109.1"/>
    <property type="molecule type" value="Genomic_DNA"/>
</dbReference>
<evidence type="ECO:0000313" key="4">
    <source>
        <dbReference type="Proteomes" id="UP000660668"/>
    </source>
</evidence>
<dbReference type="Gene3D" id="3.90.1750.20">
    <property type="entry name" value="Putative Large Serine Recombinase, Chain B, Domain 2"/>
    <property type="match status" value="1"/>
</dbReference>
<evidence type="ECO:0000256" key="1">
    <source>
        <dbReference type="SAM" id="Coils"/>
    </source>
</evidence>
<dbReference type="InterPro" id="IPR036162">
    <property type="entry name" value="Resolvase-like_N_sf"/>
</dbReference>
<protein>
    <submittedName>
        <fullName evidence="3">Recombinase family protein</fullName>
    </submittedName>
</protein>
<dbReference type="InterPro" id="IPR050639">
    <property type="entry name" value="SSR_resolvase"/>
</dbReference>
<name>A0A930YNF4_9ACTN</name>
<dbReference type="Proteomes" id="UP000660668">
    <property type="component" value="Unassembled WGS sequence"/>
</dbReference>